<feature type="domain" description="Amidase" evidence="3">
    <location>
        <begin position="26"/>
        <end position="431"/>
    </location>
</feature>
<dbReference type="OrthoDB" id="9777859at2"/>
<dbReference type="Pfam" id="PF01425">
    <property type="entry name" value="Amidase"/>
    <property type="match status" value="1"/>
</dbReference>
<dbReference type="Proteomes" id="UP000219465">
    <property type="component" value="Unassembled WGS sequence"/>
</dbReference>
<dbReference type="Gene3D" id="3.90.1300.10">
    <property type="entry name" value="Amidase signature (AS) domain"/>
    <property type="match status" value="1"/>
</dbReference>
<accession>A0A286I9Y9</accession>
<gene>
    <name evidence="4" type="ORF">SAMN05877838_1324</name>
</gene>
<dbReference type="InterPro" id="IPR036928">
    <property type="entry name" value="AS_sf"/>
</dbReference>
<evidence type="ECO:0000313" key="4">
    <source>
        <dbReference type="EMBL" id="SOE16456.1"/>
    </source>
</evidence>
<dbReference type="PANTHER" id="PTHR11895">
    <property type="entry name" value="TRANSAMIDASE"/>
    <property type="match status" value="1"/>
</dbReference>
<dbReference type="InterPro" id="IPR023631">
    <property type="entry name" value="Amidase_dom"/>
</dbReference>
<dbReference type="PANTHER" id="PTHR11895:SF151">
    <property type="entry name" value="GLUTAMYL-TRNA(GLN) AMIDOTRANSFERASE SUBUNIT A"/>
    <property type="match status" value="1"/>
</dbReference>
<dbReference type="GO" id="GO:0016740">
    <property type="term" value="F:transferase activity"/>
    <property type="evidence" value="ECO:0007669"/>
    <property type="project" value="UniProtKB-KW"/>
</dbReference>
<comment type="similarity">
    <text evidence="1">Belongs to the amidase family.</text>
</comment>
<reference evidence="5" key="1">
    <citation type="submission" date="2017-08" db="EMBL/GenBank/DDBJ databases">
        <authorList>
            <person name="Varghese N."/>
            <person name="Submissions S."/>
        </authorList>
    </citation>
    <scope>NUCLEOTIDE SEQUENCE [LARGE SCALE GENOMIC DNA]</scope>
    <source>
        <strain evidence="5">KCTC 23107</strain>
    </source>
</reference>
<evidence type="ECO:0000259" key="3">
    <source>
        <dbReference type="Pfam" id="PF01425"/>
    </source>
</evidence>
<dbReference type="EMBL" id="OCPC01000001">
    <property type="protein sequence ID" value="SOE16456.1"/>
    <property type="molecule type" value="Genomic_DNA"/>
</dbReference>
<dbReference type="RefSeq" id="WP_097106108.1">
    <property type="nucleotide sequence ID" value="NZ_OCPC01000001.1"/>
</dbReference>
<dbReference type="AlphaFoldDB" id="A0A286I9Y9"/>
<evidence type="ECO:0000256" key="1">
    <source>
        <dbReference type="ARBA" id="ARBA00009199"/>
    </source>
</evidence>
<sequence>MKQDPASLTARQAASQIRQGLLSSVDLVKACLARIEQSDSLIGAWSHLDPEQALEQAAELDRVRRSGFAIGALHGVPVGLKDIVDTAGMPTERGTPIFAGRQPDADAAIVERLREAGAVIMGKTVTTELAFLNPSRTRNPHNPDRTPGGSSSGSAAAVAAHHVPLAIGTQTNGSVIRPASFCGVYGFKPTRGIISRRGILQTSASLDQVGVFARSLEDAALLTDAISSYDQTDPASVPRPRPAMARGAAETAPVDPDFAFFDMPFHDRLAGDAREGLEAVAETLGKRVSRLQPADTMTGLVSVQATIHEYEICMHLNESFDAHWGKLSPVLQTVVERGRKISTARYEDALAVKASAEKFFADFFVEFDAIVAPSAAGEAPLFDQGTGDPIFCTLWTLAGLPTITLPLLVGDNDLPIGVQLIGPAEKDDRLLRTASWLQTRLAEGAA</sequence>
<keyword evidence="5" id="KW-1185">Reference proteome</keyword>
<keyword evidence="4" id="KW-0808">Transferase</keyword>
<feature type="region of interest" description="Disordered" evidence="2">
    <location>
        <begin position="132"/>
        <end position="155"/>
    </location>
</feature>
<name>A0A286I9Y9_9HYPH</name>
<protein>
    <submittedName>
        <fullName evidence="4">Asp-tRNAAsn/Glu-tRNAGln amidotransferase A subunit family amidase</fullName>
    </submittedName>
</protein>
<dbReference type="InterPro" id="IPR000120">
    <property type="entry name" value="Amidase"/>
</dbReference>
<organism evidence="4 5">
    <name type="scientific">Hoeflea halophila</name>
    <dbReference type="NCBI Taxonomy" id="714899"/>
    <lineage>
        <taxon>Bacteria</taxon>
        <taxon>Pseudomonadati</taxon>
        <taxon>Pseudomonadota</taxon>
        <taxon>Alphaproteobacteria</taxon>
        <taxon>Hyphomicrobiales</taxon>
        <taxon>Rhizobiaceae</taxon>
        <taxon>Hoeflea</taxon>
    </lineage>
</organism>
<dbReference type="SUPFAM" id="SSF75304">
    <property type="entry name" value="Amidase signature (AS) enzymes"/>
    <property type="match status" value="1"/>
</dbReference>
<evidence type="ECO:0000256" key="2">
    <source>
        <dbReference type="SAM" id="MobiDB-lite"/>
    </source>
</evidence>
<proteinExistence type="inferred from homology"/>
<evidence type="ECO:0000313" key="5">
    <source>
        <dbReference type="Proteomes" id="UP000219465"/>
    </source>
</evidence>